<dbReference type="PANTHER" id="PTHR32251:SF17">
    <property type="entry name" value="STEROID 5-ALPHA REDUCTASE C-TERMINAL DOMAIN-CONTAINING PROTEIN"/>
    <property type="match status" value="1"/>
</dbReference>
<evidence type="ECO:0000313" key="2">
    <source>
        <dbReference type="EMBL" id="MFD1190235.1"/>
    </source>
</evidence>
<keyword evidence="1" id="KW-0472">Membrane</keyword>
<dbReference type="Gene3D" id="1.20.120.1630">
    <property type="match status" value="1"/>
</dbReference>
<feature type="transmembrane region" description="Helical" evidence="1">
    <location>
        <begin position="137"/>
        <end position="156"/>
    </location>
</feature>
<accession>A0ABW3T3M0</accession>
<evidence type="ECO:0000313" key="3">
    <source>
        <dbReference type="Proteomes" id="UP001597216"/>
    </source>
</evidence>
<dbReference type="InterPro" id="IPR010721">
    <property type="entry name" value="UstE-like"/>
</dbReference>
<keyword evidence="3" id="KW-1185">Reference proteome</keyword>
<feature type="transmembrane region" description="Helical" evidence="1">
    <location>
        <begin position="61"/>
        <end position="82"/>
    </location>
</feature>
<feature type="transmembrane region" description="Helical" evidence="1">
    <location>
        <begin position="103"/>
        <end position="125"/>
    </location>
</feature>
<comment type="caution">
    <text evidence="2">The sequence shown here is derived from an EMBL/GenBank/DDBJ whole genome shotgun (WGS) entry which is preliminary data.</text>
</comment>
<dbReference type="PROSITE" id="PS50244">
    <property type="entry name" value="S5A_REDUCTASE"/>
    <property type="match status" value="1"/>
</dbReference>
<dbReference type="PANTHER" id="PTHR32251">
    <property type="entry name" value="3-OXO-5-ALPHA-STEROID 4-DEHYDROGENASE"/>
    <property type="match status" value="1"/>
</dbReference>
<keyword evidence="1" id="KW-0812">Transmembrane</keyword>
<protein>
    <submittedName>
        <fullName evidence="2">DUF1295 domain-containing protein</fullName>
    </submittedName>
</protein>
<dbReference type="Proteomes" id="UP001597216">
    <property type="component" value="Unassembled WGS sequence"/>
</dbReference>
<organism evidence="2 3">
    <name type="scientific">Phenylobacterium conjunctum</name>
    <dbReference type="NCBI Taxonomy" id="1298959"/>
    <lineage>
        <taxon>Bacteria</taxon>
        <taxon>Pseudomonadati</taxon>
        <taxon>Pseudomonadota</taxon>
        <taxon>Alphaproteobacteria</taxon>
        <taxon>Caulobacterales</taxon>
        <taxon>Caulobacteraceae</taxon>
        <taxon>Phenylobacterium</taxon>
    </lineage>
</organism>
<evidence type="ECO:0000256" key="1">
    <source>
        <dbReference type="SAM" id="Phobius"/>
    </source>
</evidence>
<dbReference type="RefSeq" id="WP_377353040.1">
    <property type="nucleotide sequence ID" value="NZ_JBHTLQ010000010.1"/>
</dbReference>
<dbReference type="Pfam" id="PF06966">
    <property type="entry name" value="DUF1295"/>
    <property type="match status" value="1"/>
</dbReference>
<feature type="transmembrane region" description="Helical" evidence="1">
    <location>
        <begin position="36"/>
        <end position="55"/>
    </location>
</feature>
<feature type="transmembrane region" description="Helical" evidence="1">
    <location>
        <begin position="6"/>
        <end position="24"/>
    </location>
</feature>
<proteinExistence type="predicted"/>
<keyword evidence="1" id="KW-1133">Transmembrane helix</keyword>
<reference evidence="3" key="1">
    <citation type="journal article" date="2019" name="Int. J. Syst. Evol. Microbiol.">
        <title>The Global Catalogue of Microorganisms (GCM) 10K type strain sequencing project: providing services to taxonomists for standard genome sequencing and annotation.</title>
        <authorList>
            <consortium name="The Broad Institute Genomics Platform"/>
            <consortium name="The Broad Institute Genome Sequencing Center for Infectious Disease"/>
            <person name="Wu L."/>
            <person name="Ma J."/>
        </authorList>
    </citation>
    <scope>NUCLEOTIDE SEQUENCE [LARGE SCALE GENOMIC DNA]</scope>
    <source>
        <strain evidence="3">CCUG 55074</strain>
    </source>
</reference>
<dbReference type="EMBL" id="JBHTLQ010000010">
    <property type="protein sequence ID" value="MFD1190235.1"/>
    <property type="molecule type" value="Genomic_DNA"/>
</dbReference>
<sequence length="264" mass="28513">MPLPQLLALNAVVLVALILVLWAVNLKTRDPSFIDAWWGAGMGLAAAVSYLAVGNHGARQAVLTAICVAWGLRLGIYLFRRWRAHGPDRRYVRMMADAQTRRGWSYGFASLILVFALQAPLQILVCLPVQLGQYGPTTLGPVAMAGAVLAVFGLVFESVGDWQLSRFKADPTNAGKVLDTGLWRYTRHPNYFGDACVWWGLGLIGTEAGGPGLIALAGPVLITFLLTRVSGVPTSEAGIAKRRPDYAAYLARTSGFIPLPPKQI</sequence>
<gene>
    <name evidence="2" type="ORF">ACFQ27_06550</name>
</gene>
<name>A0ABW3T3M0_9CAUL</name>